<reference evidence="2 3" key="1">
    <citation type="journal article" date="2015" name="Stand. Genomic Sci.">
        <title>High quality draft genome sequence of the moderately halophilic bacterium Pontibacillus yanchengensis Y32(T) and comparison among Pontibacillus genomes.</title>
        <authorList>
            <person name="Huang J."/>
            <person name="Qiao Z.X."/>
            <person name="Tang J.W."/>
            <person name="Wang G."/>
        </authorList>
    </citation>
    <scope>NUCLEOTIDE SEQUENCE [LARGE SCALE GENOMIC DNA]</scope>
    <source>
        <strain evidence="2 3">Y32</strain>
    </source>
</reference>
<protein>
    <recommendedName>
        <fullName evidence="4">Cytosolic protein</fullName>
    </recommendedName>
</protein>
<evidence type="ECO:0000256" key="1">
    <source>
        <dbReference type="SAM" id="MobiDB-lite"/>
    </source>
</evidence>
<feature type="region of interest" description="Disordered" evidence="1">
    <location>
        <begin position="53"/>
        <end position="92"/>
    </location>
</feature>
<evidence type="ECO:0000313" key="2">
    <source>
        <dbReference type="EMBL" id="KGP72457.1"/>
    </source>
</evidence>
<dbReference type="STRING" id="1385514.N782_06015"/>
<organism evidence="2 3">
    <name type="scientific">Pontibacillus yanchengensis Y32</name>
    <dbReference type="NCBI Taxonomy" id="1385514"/>
    <lineage>
        <taxon>Bacteria</taxon>
        <taxon>Bacillati</taxon>
        <taxon>Bacillota</taxon>
        <taxon>Bacilli</taxon>
        <taxon>Bacillales</taxon>
        <taxon>Bacillaceae</taxon>
        <taxon>Pontibacillus</taxon>
    </lineage>
</organism>
<dbReference type="Pfam" id="PF14071">
    <property type="entry name" value="YlbD_coat"/>
    <property type="match status" value="1"/>
</dbReference>
<keyword evidence="3" id="KW-1185">Reference proteome</keyword>
<feature type="region of interest" description="Disordered" evidence="1">
    <location>
        <begin position="130"/>
        <end position="154"/>
    </location>
</feature>
<dbReference type="AlphaFoldDB" id="A0A0A2T9I1"/>
<comment type="caution">
    <text evidence="2">The sequence shown here is derived from an EMBL/GenBank/DDBJ whole genome shotgun (WGS) entry which is preliminary data.</text>
</comment>
<feature type="compositionally biased region" description="Acidic residues" evidence="1">
    <location>
        <begin position="71"/>
        <end position="84"/>
    </location>
</feature>
<dbReference type="EMBL" id="AVBF01000030">
    <property type="protein sequence ID" value="KGP72457.1"/>
    <property type="molecule type" value="Genomic_DNA"/>
</dbReference>
<proteinExistence type="predicted"/>
<feature type="compositionally biased region" description="Low complexity" evidence="1">
    <location>
        <begin position="136"/>
        <end position="154"/>
    </location>
</feature>
<sequence>MGSKELHPSVQQFKEFVKKYPKLMETVKKNGESWQPYFEKWVLLGEEDEYWSSFKGDANTTDSSKKSTESTQEDQSQEDAEEASAEDKSQLMGQLMGMIENVDLNKVQGHITQLNGAIQNIQTLVSQFQDMKKSTPNQSNSSSNRRSPFQFGRD</sequence>
<evidence type="ECO:0008006" key="4">
    <source>
        <dbReference type="Google" id="ProtNLM"/>
    </source>
</evidence>
<dbReference type="OrthoDB" id="1655540at2"/>
<dbReference type="eggNOG" id="ENOG5032UYM">
    <property type="taxonomic scope" value="Bacteria"/>
</dbReference>
<name>A0A0A2T9I1_9BACI</name>
<evidence type="ECO:0000313" key="3">
    <source>
        <dbReference type="Proteomes" id="UP000030147"/>
    </source>
</evidence>
<gene>
    <name evidence="2" type="ORF">N782_06015</name>
</gene>
<dbReference type="Proteomes" id="UP000030147">
    <property type="component" value="Unassembled WGS sequence"/>
</dbReference>
<dbReference type="RefSeq" id="WP_052111309.1">
    <property type="nucleotide sequence ID" value="NZ_AVBF01000030.1"/>
</dbReference>
<dbReference type="InterPro" id="IPR025953">
    <property type="entry name" value="YlbD_coat"/>
</dbReference>
<accession>A0A0A2T9I1</accession>